<feature type="region of interest" description="Disordered" evidence="1">
    <location>
        <begin position="229"/>
        <end position="249"/>
    </location>
</feature>
<sequence>RGYASDNEGSEYASDDEKIEQDKSDEEEAGQLHSSIPLPYWRIYRENTEYFAAPKDQQGKIRPAGEHNDTVWVDDPSTGDTFLALGWLIAKASCGRKRITRYVCALNLSTDPVSMWLIYDYRQPDFYEYLRLGEVPTIPDENYYLDYPNACDLAGCKHPGDSTGRTEQKKEEKTGFMDQPKPWDIACLYLDADKEWPENLDAIAATAPDADVDYQAPAPLLVYGDAKPNLRAEGAEPPPSLLASFPHSS</sequence>
<gene>
    <name evidence="2" type="ORF">OHK93_005257</name>
</gene>
<organism evidence="2 3">
    <name type="scientific">Ramalina farinacea</name>
    <dbReference type="NCBI Taxonomy" id="258253"/>
    <lineage>
        <taxon>Eukaryota</taxon>
        <taxon>Fungi</taxon>
        <taxon>Dikarya</taxon>
        <taxon>Ascomycota</taxon>
        <taxon>Pezizomycotina</taxon>
        <taxon>Lecanoromycetes</taxon>
        <taxon>OSLEUM clade</taxon>
        <taxon>Lecanoromycetidae</taxon>
        <taxon>Lecanorales</taxon>
        <taxon>Lecanorineae</taxon>
        <taxon>Ramalinaceae</taxon>
        <taxon>Ramalina</taxon>
    </lineage>
</organism>
<proteinExistence type="predicted"/>
<comment type="caution">
    <text evidence="2">The sequence shown here is derived from an EMBL/GenBank/DDBJ whole genome shotgun (WGS) entry which is preliminary data.</text>
</comment>
<evidence type="ECO:0000256" key="1">
    <source>
        <dbReference type="SAM" id="MobiDB-lite"/>
    </source>
</evidence>
<feature type="compositionally biased region" description="Acidic residues" evidence="1">
    <location>
        <begin position="13"/>
        <end position="29"/>
    </location>
</feature>
<evidence type="ECO:0000313" key="3">
    <source>
        <dbReference type="Proteomes" id="UP001161017"/>
    </source>
</evidence>
<evidence type="ECO:0000313" key="2">
    <source>
        <dbReference type="EMBL" id="MDI1493467.1"/>
    </source>
</evidence>
<reference evidence="2" key="1">
    <citation type="journal article" date="2023" name="Genome Biol. Evol.">
        <title>First Whole Genome Sequence and Flow Cytometry Genome Size Data for the Lichen-Forming Fungus Ramalina farinacea (Ascomycota).</title>
        <authorList>
            <person name="Llewellyn T."/>
            <person name="Mian S."/>
            <person name="Hill R."/>
            <person name="Leitch I.J."/>
            <person name="Gaya E."/>
        </authorList>
    </citation>
    <scope>NUCLEOTIDE SEQUENCE</scope>
    <source>
        <strain evidence="2">LIQ254RAFAR</strain>
    </source>
</reference>
<keyword evidence="3" id="KW-1185">Reference proteome</keyword>
<dbReference type="EMBL" id="JAPUFD010000026">
    <property type="protein sequence ID" value="MDI1493467.1"/>
    <property type="molecule type" value="Genomic_DNA"/>
</dbReference>
<protein>
    <submittedName>
        <fullName evidence="2">Uncharacterized protein</fullName>
    </submittedName>
</protein>
<feature type="non-terminal residue" evidence="2">
    <location>
        <position position="1"/>
    </location>
</feature>
<dbReference type="Proteomes" id="UP001161017">
    <property type="component" value="Unassembled WGS sequence"/>
</dbReference>
<name>A0AA43QW26_9LECA</name>
<accession>A0AA43QW26</accession>
<dbReference type="AlphaFoldDB" id="A0AA43QW26"/>
<feature type="region of interest" description="Disordered" evidence="1">
    <location>
        <begin position="1"/>
        <end position="32"/>
    </location>
</feature>